<sequence>MAQGEWEITRHQVAIAGKVTDVVTGRPLPGARISVSCTNGKMELTAESDGHFHVLDLANGTYEVEASLPGAGYGNGIKQVTVTRNSDGRIQMAVAEMQLAIAH</sequence>
<protein>
    <submittedName>
        <fullName evidence="1">Carboxypeptidase regulatory-like domain-containing protein</fullName>
    </submittedName>
</protein>
<gene>
    <name evidence="1" type="ORF">KI809_16895</name>
</gene>
<dbReference type="RefSeq" id="WP_214172764.1">
    <property type="nucleotide sequence ID" value="NZ_JAHCVJ010000008.1"/>
</dbReference>
<dbReference type="AlphaFoldDB" id="A0AAW4LC60"/>
<dbReference type="InterPro" id="IPR008969">
    <property type="entry name" value="CarboxyPept-like_regulatory"/>
</dbReference>
<organism evidence="1 2">
    <name type="scientific">Geoanaerobacter pelophilus</name>
    <dbReference type="NCBI Taxonomy" id="60036"/>
    <lineage>
        <taxon>Bacteria</taxon>
        <taxon>Pseudomonadati</taxon>
        <taxon>Thermodesulfobacteriota</taxon>
        <taxon>Desulfuromonadia</taxon>
        <taxon>Geobacterales</taxon>
        <taxon>Geobacteraceae</taxon>
        <taxon>Geoanaerobacter</taxon>
    </lineage>
</organism>
<proteinExistence type="predicted"/>
<accession>A0AAW4LC60</accession>
<dbReference type="Gene3D" id="2.60.40.1120">
    <property type="entry name" value="Carboxypeptidase-like, regulatory domain"/>
    <property type="match status" value="1"/>
</dbReference>
<dbReference type="SUPFAM" id="SSF49464">
    <property type="entry name" value="Carboxypeptidase regulatory domain-like"/>
    <property type="match status" value="1"/>
</dbReference>
<dbReference type="EMBL" id="JAHCVJ010000008">
    <property type="protein sequence ID" value="MBT0665991.1"/>
    <property type="molecule type" value="Genomic_DNA"/>
</dbReference>
<keyword evidence="1" id="KW-0645">Protease</keyword>
<evidence type="ECO:0000313" key="1">
    <source>
        <dbReference type="EMBL" id="MBT0665991.1"/>
    </source>
</evidence>
<name>A0AAW4LC60_9BACT</name>
<reference evidence="1 2" key="1">
    <citation type="submission" date="2021-05" db="EMBL/GenBank/DDBJ databases">
        <title>The draft genome of Geobacter pelophilus DSM 12255.</title>
        <authorList>
            <person name="Xu Z."/>
            <person name="Masuda Y."/>
            <person name="Itoh H."/>
            <person name="Senoo K."/>
        </authorList>
    </citation>
    <scope>NUCLEOTIDE SEQUENCE [LARGE SCALE GENOMIC DNA]</scope>
    <source>
        <strain evidence="1 2">DSM 12255</strain>
    </source>
</reference>
<dbReference type="GO" id="GO:0004180">
    <property type="term" value="F:carboxypeptidase activity"/>
    <property type="evidence" value="ECO:0007669"/>
    <property type="project" value="UniProtKB-KW"/>
</dbReference>
<keyword evidence="1" id="KW-0378">Hydrolase</keyword>
<comment type="caution">
    <text evidence="1">The sequence shown here is derived from an EMBL/GenBank/DDBJ whole genome shotgun (WGS) entry which is preliminary data.</text>
</comment>
<dbReference type="Proteomes" id="UP000811899">
    <property type="component" value="Unassembled WGS sequence"/>
</dbReference>
<evidence type="ECO:0000313" key="2">
    <source>
        <dbReference type="Proteomes" id="UP000811899"/>
    </source>
</evidence>
<keyword evidence="1" id="KW-0121">Carboxypeptidase</keyword>
<keyword evidence="2" id="KW-1185">Reference proteome</keyword>
<dbReference type="Pfam" id="PF13620">
    <property type="entry name" value="CarboxypepD_reg"/>
    <property type="match status" value="1"/>
</dbReference>